<dbReference type="PROSITE" id="PS50893">
    <property type="entry name" value="ABC_TRANSPORTER_2"/>
    <property type="match status" value="1"/>
</dbReference>
<protein>
    <submittedName>
        <fullName evidence="6">Putative ABC transport system ATP-binding protein</fullName>
    </submittedName>
</protein>
<dbReference type="Pfam" id="PF00005">
    <property type="entry name" value="ABC_tran"/>
    <property type="match status" value="1"/>
</dbReference>
<evidence type="ECO:0000313" key="7">
    <source>
        <dbReference type="Proteomes" id="UP000199375"/>
    </source>
</evidence>
<feature type="region of interest" description="Disordered" evidence="4">
    <location>
        <begin position="247"/>
        <end position="267"/>
    </location>
</feature>
<feature type="domain" description="ABC transporter" evidence="5">
    <location>
        <begin position="4"/>
        <end position="239"/>
    </location>
</feature>
<dbReference type="PANTHER" id="PTHR24220">
    <property type="entry name" value="IMPORT ATP-BINDING PROTEIN"/>
    <property type="match status" value="1"/>
</dbReference>
<dbReference type="InterPro" id="IPR015854">
    <property type="entry name" value="ABC_transpr_LolD-like"/>
</dbReference>
<dbReference type="SUPFAM" id="SSF52540">
    <property type="entry name" value="P-loop containing nucleoside triphosphate hydrolases"/>
    <property type="match status" value="1"/>
</dbReference>
<evidence type="ECO:0000259" key="5">
    <source>
        <dbReference type="PROSITE" id="PS50893"/>
    </source>
</evidence>
<proteinExistence type="predicted"/>
<dbReference type="PANTHER" id="PTHR24220:SF685">
    <property type="entry name" value="ABC TRANSPORTER RELATED"/>
    <property type="match status" value="1"/>
</dbReference>
<accession>A0A1C4W1A0</accession>
<dbReference type="EMBL" id="FMCW01000012">
    <property type="protein sequence ID" value="SCE89948.1"/>
    <property type="molecule type" value="Genomic_DNA"/>
</dbReference>
<dbReference type="Proteomes" id="UP000199375">
    <property type="component" value="Unassembled WGS sequence"/>
</dbReference>
<dbReference type="CDD" id="cd03255">
    <property type="entry name" value="ABC_MJ0796_LolCDE_FtsE"/>
    <property type="match status" value="1"/>
</dbReference>
<keyword evidence="1" id="KW-0813">Transport</keyword>
<reference evidence="6 7" key="1">
    <citation type="submission" date="2016-06" db="EMBL/GenBank/DDBJ databases">
        <authorList>
            <person name="Kjaerup R.B."/>
            <person name="Dalgaard T.S."/>
            <person name="Juul-Madsen H.R."/>
        </authorList>
    </citation>
    <scope>NUCLEOTIDE SEQUENCE [LARGE SCALE GENOMIC DNA]</scope>
    <source>
        <strain evidence="6 7">DSM 45626</strain>
    </source>
</reference>
<evidence type="ECO:0000256" key="1">
    <source>
        <dbReference type="ARBA" id="ARBA00022448"/>
    </source>
</evidence>
<evidence type="ECO:0000256" key="2">
    <source>
        <dbReference type="ARBA" id="ARBA00022741"/>
    </source>
</evidence>
<dbReference type="Gene3D" id="3.40.50.300">
    <property type="entry name" value="P-loop containing nucleotide triphosphate hydrolases"/>
    <property type="match status" value="1"/>
</dbReference>
<dbReference type="AlphaFoldDB" id="A0A1C4W1A0"/>
<dbReference type="InterPro" id="IPR027417">
    <property type="entry name" value="P-loop_NTPase"/>
</dbReference>
<keyword evidence="2" id="KW-0547">Nucleotide-binding</keyword>
<dbReference type="GO" id="GO:0016887">
    <property type="term" value="F:ATP hydrolysis activity"/>
    <property type="evidence" value="ECO:0007669"/>
    <property type="project" value="InterPro"/>
</dbReference>
<sequence length="267" mass="27489">MTELQARGVVKAYGPTPALRGITLDVAEGEIVAVTGPSGCGKSTLLHCLAGILRPDAGQVFWRGERIDTWSEAARSKLRRTEFGVLFQFGQLVPELTVAENVALPLLLAGTGRRAGRTVATAWLARLGVADLADARPGELSGGQQQRCALARTLVTEPRVIFADEPTGALDTLAGEQVLTQLVRLAREQRTSVVLVTHEPRIAGYADREVVLRDGAVDGAGLGLDLPAAAGSGLGLRATGAPAGEALANAAPAGGAPAGERPAGGAR</sequence>
<dbReference type="GO" id="GO:0022857">
    <property type="term" value="F:transmembrane transporter activity"/>
    <property type="evidence" value="ECO:0007669"/>
    <property type="project" value="TreeGrafter"/>
</dbReference>
<dbReference type="GO" id="GO:0005524">
    <property type="term" value="F:ATP binding"/>
    <property type="evidence" value="ECO:0007669"/>
    <property type="project" value="UniProtKB-KW"/>
</dbReference>
<name>A0A1C4W1A0_9ACTN</name>
<dbReference type="SMART" id="SM00382">
    <property type="entry name" value="AAA"/>
    <property type="match status" value="1"/>
</dbReference>
<dbReference type="GO" id="GO:0005886">
    <property type="term" value="C:plasma membrane"/>
    <property type="evidence" value="ECO:0007669"/>
    <property type="project" value="TreeGrafter"/>
</dbReference>
<dbReference type="RefSeq" id="WP_077935601.1">
    <property type="nucleotide sequence ID" value="NZ_FMCW01000012.1"/>
</dbReference>
<keyword evidence="3 6" id="KW-0067">ATP-binding</keyword>
<dbReference type="InterPro" id="IPR017911">
    <property type="entry name" value="MacB-like_ATP-bd"/>
</dbReference>
<organism evidence="6 7">
    <name type="scientific">Micromonospora haikouensis</name>
    <dbReference type="NCBI Taxonomy" id="686309"/>
    <lineage>
        <taxon>Bacteria</taxon>
        <taxon>Bacillati</taxon>
        <taxon>Actinomycetota</taxon>
        <taxon>Actinomycetes</taxon>
        <taxon>Micromonosporales</taxon>
        <taxon>Micromonosporaceae</taxon>
        <taxon>Micromonospora</taxon>
    </lineage>
</organism>
<dbReference type="InterPro" id="IPR003439">
    <property type="entry name" value="ABC_transporter-like_ATP-bd"/>
</dbReference>
<dbReference type="InterPro" id="IPR003593">
    <property type="entry name" value="AAA+_ATPase"/>
</dbReference>
<evidence type="ECO:0000256" key="3">
    <source>
        <dbReference type="ARBA" id="ARBA00022840"/>
    </source>
</evidence>
<evidence type="ECO:0000256" key="4">
    <source>
        <dbReference type="SAM" id="MobiDB-lite"/>
    </source>
</evidence>
<evidence type="ECO:0000313" key="6">
    <source>
        <dbReference type="EMBL" id="SCE89948.1"/>
    </source>
</evidence>
<gene>
    <name evidence="6" type="ORF">GA0070558_112163</name>
</gene>